<dbReference type="GO" id="GO:0005634">
    <property type="term" value="C:nucleus"/>
    <property type="evidence" value="ECO:0007669"/>
    <property type="project" value="UniProtKB-SubCell"/>
</dbReference>
<dbReference type="GO" id="GO:0006281">
    <property type="term" value="P:DNA repair"/>
    <property type="evidence" value="ECO:0007669"/>
    <property type="project" value="UniProtKB-KW"/>
</dbReference>
<protein>
    <submittedName>
        <fullName evidence="6">Sister chromatid cohesion protein PDS5-like protein A isoform X2</fullName>
    </submittedName>
</protein>
<comment type="subcellular location">
    <subcellularLocation>
        <location evidence="1">Nucleus</location>
    </subcellularLocation>
</comment>
<keyword evidence="3" id="KW-0234">DNA repair</keyword>
<evidence type="ECO:0000313" key="7">
    <source>
        <dbReference type="Proteomes" id="UP000634136"/>
    </source>
</evidence>
<dbReference type="PANTHER" id="PTHR12663">
    <property type="entry name" value="ANDROGEN INDUCED INHIBITOR OF PROLIFERATION AS3 / PDS5-RELATED"/>
    <property type="match status" value="1"/>
</dbReference>
<dbReference type="GO" id="GO:0007064">
    <property type="term" value="P:mitotic sister chromatid cohesion"/>
    <property type="evidence" value="ECO:0007669"/>
    <property type="project" value="InterPro"/>
</dbReference>
<dbReference type="AlphaFoldDB" id="A0A834WRQ7"/>
<dbReference type="OrthoDB" id="200660at2759"/>
<accession>A0A834WRQ7</accession>
<dbReference type="Proteomes" id="UP000634136">
    <property type="component" value="Unassembled WGS sequence"/>
</dbReference>
<proteinExistence type="predicted"/>
<feature type="region of interest" description="Disordered" evidence="5">
    <location>
        <begin position="409"/>
        <end position="451"/>
    </location>
</feature>
<comment type="caution">
    <text evidence="6">The sequence shown here is derived from an EMBL/GenBank/DDBJ whole genome shotgun (WGS) entry which is preliminary data.</text>
</comment>
<feature type="compositionally biased region" description="Polar residues" evidence="5">
    <location>
        <begin position="438"/>
        <end position="447"/>
    </location>
</feature>
<keyword evidence="7" id="KW-1185">Reference proteome</keyword>
<evidence type="ECO:0000256" key="2">
    <source>
        <dbReference type="ARBA" id="ARBA00022763"/>
    </source>
</evidence>
<evidence type="ECO:0000256" key="4">
    <source>
        <dbReference type="ARBA" id="ARBA00023242"/>
    </source>
</evidence>
<evidence type="ECO:0000256" key="3">
    <source>
        <dbReference type="ARBA" id="ARBA00023204"/>
    </source>
</evidence>
<name>A0A834WRQ7_9FABA</name>
<dbReference type="InterPro" id="IPR039776">
    <property type="entry name" value="Pds5"/>
</dbReference>
<evidence type="ECO:0000313" key="6">
    <source>
        <dbReference type="EMBL" id="KAF7829836.1"/>
    </source>
</evidence>
<dbReference type="Pfam" id="PF20168">
    <property type="entry name" value="PDS5"/>
    <property type="match status" value="1"/>
</dbReference>
<keyword evidence="4" id="KW-0539">Nucleus</keyword>
<reference evidence="6" key="1">
    <citation type="submission" date="2020-09" db="EMBL/GenBank/DDBJ databases">
        <title>Genome-Enabled Discovery of Anthraquinone Biosynthesis in Senna tora.</title>
        <authorList>
            <person name="Kang S.-H."/>
            <person name="Pandey R.P."/>
            <person name="Lee C.-M."/>
            <person name="Sim J.-S."/>
            <person name="Jeong J.-T."/>
            <person name="Choi B.-S."/>
            <person name="Jung M."/>
            <person name="Ginzburg D."/>
            <person name="Zhao K."/>
            <person name="Won S.Y."/>
            <person name="Oh T.-J."/>
            <person name="Yu Y."/>
            <person name="Kim N.-H."/>
            <person name="Lee O.R."/>
            <person name="Lee T.-H."/>
            <person name="Bashyal P."/>
            <person name="Kim T.-S."/>
            <person name="Lee W.-H."/>
            <person name="Kawkins C."/>
            <person name="Kim C.-K."/>
            <person name="Kim J.S."/>
            <person name="Ahn B.O."/>
            <person name="Rhee S.Y."/>
            <person name="Sohng J.K."/>
        </authorList>
    </citation>
    <scope>NUCLEOTIDE SEQUENCE</scope>
    <source>
        <tissue evidence="6">Leaf</tissue>
    </source>
</reference>
<gene>
    <name evidence="6" type="ORF">G2W53_012169</name>
</gene>
<evidence type="ECO:0000256" key="1">
    <source>
        <dbReference type="ARBA" id="ARBA00004123"/>
    </source>
</evidence>
<evidence type="ECO:0000256" key="5">
    <source>
        <dbReference type="SAM" id="MobiDB-lite"/>
    </source>
</evidence>
<dbReference type="GO" id="GO:0000785">
    <property type="term" value="C:chromatin"/>
    <property type="evidence" value="ECO:0007669"/>
    <property type="project" value="TreeGrafter"/>
</dbReference>
<dbReference type="EMBL" id="JAAIUW010000005">
    <property type="protein sequence ID" value="KAF7829836.1"/>
    <property type="molecule type" value="Genomic_DNA"/>
</dbReference>
<sequence>MAEFIKDYSIVARMRQISAGQGAIFDYPAYIVVYLLHVLARDTGFPSEGCQDEQMYADLCSPLFFFMQALVKSSIVDGDLDLVNDAVLCLFSILRAIRKAEDAVDVQMTTKLHMLADIGIFFLNASKHGSISASQTPGQILLPSSLYGTSSAKNYANSKKSYFDECFLSRVLQKLKSSVPQVNVQKPAKNLKHGPKCQEDAPKSSFSTNFVSNLASSKLDDLSRKATTLVKTVRPDVPSGKRRKCALSSAVSGSVGLHECSTIDKQQNIASKHCEITWERKRLSSSGSVNLMTDSHVSTRKSKRAAALLENTTVGCKSLVQPCKCPRTNLKDTCGSKYSFLLSDEISLIKLYESFPSVTDLGSTFTVVASYATFDDLLILEGSNCLLGFTVYMSIGPGNHSYLSSLRKTTATTGGGTSKDGTSLNQENGGKENRRGKSSGTSESVVNTKRKAVSPAVPCSYFQASRSRGKG</sequence>
<organism evidence="6 7">
    <name type="scientific">Senna tora</name>
    <dbReference type="NCBI Taxonomy" id="362788"/>
    <lineage>
        <taxon>Eukaryota</taxon>
        <taxon>Viridiplantae</taxon>
        <taxon>Streptophyta</taxon>
        <taxon>Embryophyta</taxon>
        <taxon>Tracheophyta</taxon>
        <taxon>Spermatophyta</taxon>
        <taxon>Magnoliopsida</taxon>
        <taxon>eudicotyledons</taxon>
        <taxon>Gunneridae</taxon>
        <taxon>Pentapetalae</taxon>
        <taxon>rosids</taxon>
        <taxon>fabids</taxon>
        <taxon>Fabales</taxon>
        <taxon>Fabaceae</taxon>
        <taxon>Caesalpinioideae</taxon>
        <taxon>Cassia clade</taxon>
        <taxon>Senna</taxon>
    </lineage>
</organism>
<keyword evidence="2" id="KW-0227">DNA damage</keyword>
<dbReference type="PANTHER" id="PTHR12663:SF50">
    <property type="entry name" value="SISTER CHROMATID COHESION PROTEIN PDS5 HOMOLOG B"/>
    <property type="match status" value="1"/>
</dbReference>